<feature type="compositionally biased region" description="Basic and acidic residues" evidence="4">
    <location>
        <begin position="225"/>
        <end position="236"/>
    </location>
</feature>
<dbReference type="NCBIfam" id="TIGR00254">
    <property type="entry name" value="GGDEF"/>
    <property type="match status" value="1"/>
</dbReference>
<dbReference type="PROSITE" id="PS50887">
    <property type="entry name" value="GGDEF"/>
    <property type="match status" value="1"/>
</dbReference>
<dbReference type="CDD" id="cd01949">
    <property type="entry name" value="GGDEF"/>
    <property type="match status" value="1"/>
</dbReference>
<feature type="coiled-coil region" evidence="3">
    <location>
        <begin position="34"/>
        <end position="61"/>
    </location>
</feature>
<keyword evidence="7" id="KW-1185">Reference proteome</keyword>
<dbReference type="InterPro" id="IPR029787">
    <property type="entry name" value="Nucleotide_cyclase"/>
</dbReference>
<evidence type="ECO:0000259" key="5">
    <source>
        <dbReference type="PROSITE" id="PS50887"/>
    </source>
</evidence>
<name>A0ABM6Q826_9PROT</name>
<dbReference type="InterPro" id="IPR050469">
    <property type="entry name" value="Diguanylate_Cyclase"/>
</dbReference>
<dbReference type="RefSeq" id="WP_101284528.1">
    <property type="nucleotide sequence ID" value="NZ_CP024199.1"/>
</dbReference>
<comment type="catalytic activity">
    <reaction evidence="2">
        <text>2 GTP = 3',3'-c-di-GMP + 2 diphosphate</text>
        <dbReference type="Rhea" id="RHEA:24898"/>
        <dbReference type="ChEBI" id="CHEBI:33019"/>
        <dbReference type="ChEBI" id="CHEBI:37565"/>
        <dbReference type="ChEBI" id="CHEBI:58805"/>
        <dbReference type="EC" id="2.7.7.65"/>
    </reaction>
</comment>
<dbReference type="SUPFAM" id="SSF55073">
    <property type="entry name" value="Nucleotide cyclase"/>
    <property type="match status" value="1"/>
</dbReference>
<protein>
    <recommendedName>
        <fullName evidence="1">diguanylate cyclase</fullName>
        <ecNumber evidence="1">2.7.7.65</ecNumber>
    </recommendedName>
</protein>
<dbReference type="EMBL" id="CP024199">
    <property type="protein sequence ID" value="AUG52682.1"/>
    <property type="molecule type" value="Genomic_DNA"/>
</dbReference>
<evidence type="ECO:0000256" key="1">
    <source>
        <dbReference type="ARBA" id="ARBA00012528"/>
    </source>
</evidence>
<dbReference type="PANTHER" id="PTHR45138:SF9">
    <property type="entry name" value="DIGUANYLATE CYCLASE DGCM-RELATED"/>
    <property type="match status" value="1"/>
</dbReference>
<dbReference type="PANTHER" id="PTHR45138">
    <property type="entry name" value="REGULATORY COMPONENTS OF SENSORY TRANSDUCTION SYSTEM"/>
    <property type="match status" value="1"/>
</dbReference>
<feature type="region of interest" description="Disordered" evidence="4">
    <location>
        <begin position="213"/>
        <end position="236"/>
    </location>
</feature>
<dbReference type="InterPro" id="IPR000160">
    <property type="entry name" value="GGDEF_dom"/>
</dbReference>
<sequence length="236" mass="26028">MKDVDLPLLQSLIKAAETRPVPQHGENGGLTTELTTLVKHVRSLQERLDQSENRVKQLEGLVDTDDLTGLLNRRGFTRQLSLHLGENTAEMANVRVIIADLDGFKHTNDAYGHAAGDAVLRHFARLITKHLPRQGFAGRLGGDEFAIAIYAPGVKDAERFIARVKSSLHRAPIMWQQAQIRVQASFGMAKGAENGDLEGLLHRADQEMYRNKHRNPATNASMDDAILREGGKNSAA</sequence>
<feature type="domain" description="GGDEF" evidence="5">
    <location>
        <begin position="92"/>
        <end position="224"/>
    </location>
</feature>
<evidence type="ECO:0000256" key="2">
    <source>
        <dbReference type="ARBA" id="ARBA00034247"/>
    </source>
</evidence>
<proteinExistence type="predicted"/>
<dbReference type="Proteomes" id="UP000233458">
    <property type="component" value="Chromosome"/>
</dbReference>
<accession>A0ABM6Q826</accession>
<evidence type="ECO:0000256" key="4">
    <source>
        <dbReference type="SAM" id="MobiDB-lite"/>
    </source>
</evidence>
<dbReference type="SMART" id="SM00267">
    <property type="entry name" value="GGDEF"/>
    <property type="match status" value="1"/>
</dbReference>
<organism evidence="6 7">
    <name type="scientific">Thalassospira marina</name>
    <dbReference type="NCBI Taxonomy" id="2048283"/>
    <lineage>
        <taxon>Bacteria</taxon>
        <taxon>Pseudomonadati</taxon>
        <taxon>Pseudomonadota</taxon>
        <taxon>Alphaproteobacteria</taxon>
        <taxon>Rhodospirillales</taxon>
        <taxon>Thalassospiraceae</taxon>
        <taxon>Thalassospira</taxon>
    </lineage>
</organism>
<gene>
    <name evidence="6" type="ORF">CSC3H3_08150</name>
</gene>
<evidence type="ECO:0000256" key="3">
    <source>
        <dbReference type="SAM" id="Coils"/>
    </source>
</evidence>
<dbReference type="Gene3D" id="3.30.70.270">
    <property type="match status" value="1"/>
</dbReference>
<reference evidence="6 7" key="1">
    <citation type="submission" date="2017-10" db="EMBL/GenBank/DDBJ databases">
        <title>Biodiversity and function of Thalassospira species in the particle-attached aromatic-hydrocarbon-degrading consortia from the surface seawater of the China South Sea.</title>
        <authorList>
            <person name="Dong C."/>
            <person name="Liu R."/>
            <person name="Shao Z."/>
        </authorList>
    </citation>
    <scope>NUCLEOTIDE SEQUENCE [LARGE SCALE GENOMIC DNA]</scope>
    <source>
        <strain evidence="6 7">CSC3H3</strain>
    </source>
</reference>
<keyword evidence="3" id="KW-0175">Coiled coil</keyword>
<evidence type="ECO:0000313" key="6">
    <source>
        <dbReference type="EMBL" id="AUG52682.1"/>
    </source>
</evidence>
<dbReference type="Pfam" id="PF00990">
    <property type="entry name" value="GGDEF"/>
    <property type="match status" value="1"/>
</dbReference>
<evidence type="ECO:0000313" key="7">
    <source>
        <dbReference type="Proteomes" id="UP000233458"/>
    </source>
</evidence>
<dbReference type="EC" id="2.7.7.65" evidence="1"/>
<dbReference type="InterPro" id="IPR043128">
    <property type="entry name" value="Rev_trsase/Diguanyl_cyclase"/>
</dbReference>